<keyword evidence="5 11" id="KW-0812">Transmembrane</keyword>
<dbReference type="SUPFAM" id="SSF56935">
    <property type="entry name" value="Porins"/>
    <property type="match status" value="1"/>
</dbReference>
<evidence type="ECO:0000256" key="4">
    <source>
        <dbReference type="ARBA" id="ARBA00022452"/>
    </source>
</evidence>
<dbReference type="Pfam" id="PF00593">
    <property type="entry name" value="TonB_dep_Rec_b-barrel"/>
    <property type="match status" value="1"/>
</dbReference>
<keyword evidence="17" id="KW-1185">Reference proteome</keyword>
<keyword evidence="3 11" id="KW-0813">Transport</keyword>
<evidence type="ECO:0000256" key="7">
    <source>
        <dbReference type="ARBA" id="ARBA00023077"/>
    </source>
</evidence>
<evidence type="ECO:0000256" key="5">
    <source>
        <dbReference type="ARBA" id="ARBA00022692"/>
    </source>
</evidence>
<evidence type="ECO:0000256" key="8">
    <source>
        <dbReference type="ARBA" id="ARBA00023136"/>
    </source>
</evidence>
<evidence type="ECO:0000313" key="16">
    <source>
        <dbReference type="EMBL" id="UZE96037.1"/>
    </source>
</evidence>
<feature type="domain" description="TonB-dependent receptor-like beta-barrel" evidence="14">
    <location>
        <begin position="241"/>
        <end position="651"/>
    </location>
</feature>
<evidence type="ECO:0000256" key="10">
    <source>
        <dbReference type="ARBA" id="ARBA00023237"/>
    </source>
</evidence>
<evidence type="ECO:0000313" key="17">
    <source>
        <dbReference type="Proteomes" id="UP001163739"/>
    </source>
</evidence>
<feature type="chain" id="PRO_5045622484" evidence="13">
    <location>
        <begin position="27"/>
        <end position="684"/>
    </location>
</feature>
<name>A0ABY6N221_9ALTE</name>
<keyword evidence="4 11" id="KW-1134">Transmembrane beta strand</keyword>
<dbReference type="EMBL" id="CP100390">
    <property type="protein sequence ID" value="UZE96037.1"/>
    <property type="molecule type" value="Genomic_DNA"/>
</dbReference>
<dbReference type="Gene3D" id="2.40.170.20">
    <property type="entry name" value="TonB-dependent receptor, beta-barrel domain"/>
    <property type="match status" value="1"/>
</dbReference>
<dbReference type="Proteomes" id="UP001163739">
    <property type="component" value="Chromosome"/>
</dbReference>
<keyword evidence="9 16" id="KW-0675">Receptor</keyword>
<dbReference type="InterPro" id="IPR000531">
    <property type="entry name" value="Beta-barrel_TonB"/>
</dbReference>
<keyword evidence="10 11" id="KW-0998">Cell outer membrane</keyword>
<evidence type="ECO:0000256" key="2">
    <source>
        <dbReference type="ARBA" id="ARBA00008143"/>
    </source>
</evidence>
<gene>
    <name evidence="16" type="ORF">NKI27_18630</name>
</gene>
<keyword evidence="6 13" id="KW-0732">Signal</keyword>
<reference evidence="16" key="1">
    <citation type="submission" date="2022-06" db="EMBL/GenBank/DDBJ databases">
        <title>Alkalimarinus sp. nov., isolated from gut of a Alitta virens.</title>
        <authorList>
            <person name="Yang A.I."/>
            <person name="Shin N.-R."/>
        </authorList>
    </citation>
    <scope>NUCLEOTIDE SEQUENCE</scope>
    <source>
        <strain evidence="16">A2M4</strain>
    </source>
</reference>
<dbReference type="RefSeq" id="WP_265047522.1">
    <property type="nucleotide sequence ID" value="NZ_CP100390.1"/>
</dbReference>
<dbReference type="PANTHER" id="PTHR30069">
    <property type="entry name" value="TONB-DEPENDENT OUTER MEMBRANE RECEPTOR"/>
    <property type="match status" value="1"/>
</dbReference>
<feature type="domain" description="TonB-dependent receptor plug" evidence="15">
    <location>
        <begin position="62"/>
        <end position="170"/>
    </location>
</feature>
<dbReference type="CDD" id="cd01347">
    <property type="entry name" value="ligand_gated_channel"/>
    <property type="match status" value="1"/>
</dbReference>
<evidence type="ECO:0000256" key="13">
    <source>
        <dbReference type="SAM" id="SignalP"/>
    </source>
</evidence>
<protein>
    <submittedName>
        <fullName evidence="16">TonB-dependent receptor</fullName>
    </submittedName>
</protein>
<dbReference type="PANTHER" id="PTHR30069:SF29">
    <property type="entry name" value="HEMOGLOBIN AND HEMOGLOBIN-HAPTOGLOBIN-BINDING PROTEIN 1-RELATED"/>
    <property type="match status" value="1"/>
</dbReference>
<feature type="signal peptide" evidence="13">
    <location>
        <begin position="1"/>
        <end position="26"/>
    </location>
</feature>
<dbReference type="PROSITE" id="PS52016">
    <property type="entry name" value="TONB_DEPENDENT_REC_3"/>
    <property type="match status" value="1"/>
</dbReference>
<sequence length="684" mass="76236">MRKIIRVNMRCSLLVLLTASVSWVEATEKESEEQVLTALEEEIRWLQEESYVTTATKTLENIRKSGATVSVITASELKNMGARNLMDALKRLPGIGVSQFNMGISSVEVRGVKTNFSEKVLYLINGHPTNNNLVNGGGQTSYNNFIVDDIERVEVVRGPGSALYGANAFVAVINIITKDASDINGTELTVGAGSDETHKLNVQFGDTFDQLDVSVNLNVLDTDGINGHVESDAIGQSGTTDFWQQRYELGFQLGYGDYSLQGKYLKRQSGSYLGANNVLNDGTEQEYVDYFFELGYRRALSSQLTFISKLYFDHFQFDNLWEIVPKGYTDTSGFTYPDGLFLRSPIKHDKTGVDAQLEFQLNSQHKLLGGVTAEHQSQYNVELWTNFGSGPMKDISSTTNWNGSHNRDIYAAYVQDIWDMGENLRLIAGARYDHYSDFGSSFNPRLSFTWGFIEHYNFIATYGSAFRAPTFGELYNINNPSIIGNPDVEPEEIETFELGINGDITKRTSLRATWFRNDITNLIGPTPTPSGAAVSESGNVGRLRVDGIEFEISSRLRDGSSVALNYTYQHPFNQVTNERAPEVPLHKANASFNYRHSKHLDGFVGLLYRGSLSRDSADMRSDVPDLVTLDLAVTWKNYIEGLELQASVYNLADTTYSDPSPSGSMLSDYPKPGRSLMVELSYKL</sequence>
<keyword evidence="8 11" id="KW-0472">Membrane</keyword>
<comment type="subcellular location">
    <subcellularLocation>
        <location evidence="1 11">Cell outer membrane</location>
        <topology evidence="1 11">Multi-pass membrane protein</topology>
    </subcellularLocation>
</comment>
<organism evidence="16 17">
    <name type="scientific">Alkalimarinus alittae</name>
    <dbReference type="NCBI Taxonomy" id="2961619"/>
    <lineage>
        <taxon>Bacteria</taxon>
        <taxon>Pseudomonadati</taxon>
        <taxon>Pseudomonadota</taxon>
        <taxon>Gammaproteobacteria</taxon>
        <taxon>Alteromonadales</taxon>
        <taxon>Alteromonadaceae</taxon>
        <taxon>Alkalimarinus</taxon>
    </lineage>
</organism>
<dbReference type="InterPro" id="IPR012910">
    <property type="entry name" value="Plug_dom"/>
</dbReference>
<evidence type="ECO:0000256" key="11">
    <source>
        <dbReference type="PROSITE-ProRule" id="PRU01360"/>
    </source>
</evidence>
<dbReference type="InterPro" id="IPR039426">
    <property type="entry name" value="TonB-dep_rcpt-like"/>
</dbReference>
<proteinExistence type="inferred from homology"/>
<evidence type="ECO:0000256" key="9">
    <source>
        <dbReference type="ARBA" id="ARBA00023170"/>
    </source>
</evidence>
<comment type="similarity">
    <text evidence="2">Belongs to the TonB-dependent receptor family. Hemoglobin/haptoglobin binding protein subfamily.</text>
</comment>
<evidence type="ECO:0000259" key="14">
    <source>
        <dbReference type="Pfam" id="PF00593"/>
    </source>
</evidence>
<evidence type="ECO:0000256" key="6">
    <source>
        <dbReference type="ARBA" id="ARBA00022729"/>
    </source>
</evidence>
<evidence type="ECO:0000256" key="12">
    <source>
        <dbReference type="RuleBase" id="RU003357"/>
    </source>
</evidence>
<evidence type="ECO:0000259" key="15">
    <source>
        <dbReference type="Pfam" id="PF07715"/>
    </source>
</evidence>
<dbReference type="InterPro" id="IPR036942">
    <property type="entry name" value="Beta-barrel_TonB_sf"/>
</dbReference>
<dbReference type="Pfam" id="PF07715">
    <property type="entry name" value="Plug"/>
    <property type="match status" value="1"/>
</dbReference>
<dbReference type="Gene3D" id="2.170.130.10">
    <property type="entry name" value="TonB-dependent receptor, plug domain"/>
    <property type="match status" value="1"/>
</dbReference>
<dbReference type="InterPro" id="IPR037066">
    <property type="entry name" value="Plug_dom_sf"/>
</dbReference>
<accession>A0ABY6N221</accession>
<evidence type="ECO:0000256" key="1">
    <source>
        <dbReference type="ARBA" id="ARBA00004571"/>
    </source>
</evidence>
<evidence type="ECO:0000256" key="3">
    <source>
        <dbReference type="ARBA" id="ARBA00022448"/>
    </source>
</evidence>
<keyword evidence="7 12" id="KW-0798">TonB box</keyword>